<comment type="similarity">
    <text evidence="9">Belongs to the ChdC family. Type 2 subfamily.</text>
</comment>
<dbReference type="InterPro" id="IPR015946">
    <property type="entry name" value="KH_dom-like_a/b"/>
</dbReference>
<dbReference type="EC" id="1.3.98.5" evidence="8 9"/>
<evidence type="ECO:0000256" key="9">
    <source>
        <dbReference type="HAMAP-Rule" id="MF_02244"/>
    </source>
</evidence>
<dbReference type="SUPFAM" id="SSF82784">
    <property type="entry name" value="OsmC-like"/>
    <property type="match status" value="1"/>
</dbReference>
<evidence type="ECO:0000256" key="4">
    <source>
        <dbReference type="ARBA" id="ARBA00023004"/>
    </source>
</evidence>
<keyword evidence="9" id="KW-0350">Heme biosynthesis</keyword>
<name>A0ABM8H1I1_9MICO</name>
<dbReference type="Gene3D" id="3.30.70.1030">
    <property type="entry name" value="Apc35880, domain 1"/>
    <property type="match status" value="2"/>
</dbReference>
<keyword evidence="3 9" id="KW-0479">Metal-binding</keyword>
<evidence type="ECO:0000256" key="6">
    <source>
        <dbReference type="ARBA" id="ARBA00030236"/>
    </source>
</evidence>
<comment type="catalytic activity">
    <reaction evidence="9">
        <text>harderoheme III + H2O2 + H(+) = heme b + CO2 + 2 H2O</text>
        <dbReference type="Rhea" id="RHEA:57944"/>
        <dbReference type="ChEBI" id="CHEBI:15377"/>
        <dbReference type="ChEBI" id="CHEBI:15378"/>
        <dbReference type="ChEBI" id="CHEBI:16240"/>
        <dbReference type="ChEBI" id="CHEBI:16526"/>
        <dbReference type="ChEBI" id="CHEBI:60344"/>
        <dbReference type="ChEBI" id="CHEBI:142463"/>
    </reaction>
</comment>
<keyword evidence="11" id="KW-1185">Reference proteome</keyword>
<dbReference type="InterPro" id="IPR036102">
    <property type="entry name" value="OsmC/Ohrsf"/>
</dbReference>
<accession>A0ABM8H1I1</accession>
<dbReference type="PANTHER" id="PTHR36843:SF1">
    <property type="entry name" value="COPROHEME DECARBOXYLASE"/>
    <property type="match status" value="1"/>
</dbReference>
<evidence type="ECO:0000256" key="2">
    <source>
        <dbReference type="ARBA" id="ARBA00022617"/>
    </source>
</evidence>
<feature type="binding site" description="axial binding residue" evidence="9">
    <location>
        <position position="349"/>
    </location>
    <ligand>
        <name>Fe-coproporphyrin III</name>
        <dbReference type="ChEBI" id="CHEBI:68438"/>
    </ligand>
    <ligandPart>
        <name>Fe</name>
        <dbReference type="ChEBI" id="CHEBI:18248"/>
    </ligandPart>
</feature>
<dbReference type="Pfam" id="PF06778">
    <property type="entry name" value="Chlor_dismutase"/>
    <property type="match status" value="1"/>
</dbReference>
<dbReference type="Proteomes" id="UP001321477">
    <property type="component" value="Chromosome"/>
</dbReference>
<dbReference type="Pfam" id="PF02566">
    <property type="entry name" value="OsmC"/>
    <property type="match status" value="1"/>
</dbReference>
<reference evidence="11" key="1">
    <citation type="journal article" date="2019" name="Int. J. Syst. Evol. Microbiol.">
        <title>The Global Catalogue of Microorganisms (GCM) 10K type strain sequencing project: providing services to taxonomists for standard genome sequencing and annotation.</title>
        <authorList>
            <consortium name="The Broad Institute Genomics Platform"/>
            <consortium name="The Broad Institute Genome Sequencing Center for Infectious Disease"/>
            <person name="Wu L."/>
            <person name="Ma J."/>
        </authorList>
    </citation>
    <scope>NUCLEOTIDE SEQUENCE [LARGE SCALE GENOMIC DNA]</scope>
    <source>
        <strain evidence="11">NBRC 109019</strain>
    </source>
</reference>
<evidence type="ECO:0000313" key="10">
    <source>
        <dbReference type="EMBL" id="BDZ54601.1"/>
    </source>
</evidence>
<dbReference type="EMBL" id="AP027734">
    <property type="protein sequence ID" value="BDZ54601.1"/>
    <property type="molecule type" value="Genomic_DNA"/>
</dbReference>
<protein>
    <recommendedName>
        <fullName evidence="1 9">Coproheme decarboxylase</fullName>
        <ecNumber evidence="8 9">1.3.98.5</ecNumber>
    </recommendedName>
    <alternativeName>
        <fullName evidence="5 9">Coproheme III oxidative decarboxylase</fullName>
    </alternativeName>
    <alternativeName>
        <fullName evidence="6 9">Hydrogen peroxide-dependent heme synthase</fullName>
    </alternativeName>
</protein>
<keyword evidence="9" id="KW-0560">Oxidoreductase</keyword>
<proteinExistence type="inferred from homology"/>
<comment type="cofactor">
    <cofactor evidence="9">
        <name>Fe-coproporphyrin III</name>
        <dbReference type="ChEBI" id="CHEBI:68438"/>
    </cofactor>
    <text evidence="9">Fe-coproporphyrin III acts as both substrate and redox cofactor.</text>
</comment>
<comment type="catalytic activity">
    <reaction evidence="7">
        <text>Fe-coproporphyrin III + 2 H2O2 + 2 H(+) = heme b + 2 CO2 + 4 H2O</text>
        <dbReference type="Rhea" id="RHEA:56516"/>
        <dbReference type="ChEBI" id="CHEBI:15377"/>
        <dbReference type="ChEBI" id="CHEBI:15378"/>
        <dbReference type="ChEBI" id="CHEBI:16240"/>
        <dbReference type="ChEBI" id="CHEBI:16526"/>
        <dbReference type="ChEBI" id="CHEBI:60344"/>
        <dbReference type="ChEBI" id="CHEBI:68438"/>
        <dbReference type="EC" id="1.3.98.5"/>
    </reaction>
    <physiologicalReaction direction="left-to-right" evidence="7">
        <dbReference type="Rhea" id="RHEA:56517"/>
    </physiologicalReaction>
</comment>
<evidence type="ECO:0000313" key="11">
    <source>
        <dbReference type="Proteomes" id="UP001321477"/>
    </source>
</evidence>
<comment type="function">
    <text evidence="9">Involved in coproporphyrin-dependent heme b biosynthesis. Catalyzes the decarboxylation of Fe-coproporphyrin III (coproheme) to heme b (protoheme IX), the last step of the pathway. The reaction occurs in a stepwise manner with a three-propionate intermediate.</text>
</comment>
<evidence type="ECO:0000256" key="7">
    <source>
        <dbReference type="ARBA" id="ARBA00049896"/>
    </source>
</evidence>
<evidence type="ECO:0000256" key="3">
    <source>
        <dbReference type="ARBA" id="ARBA00022723"/>
    </source>
</evidence>
<comment type="catalytic activity">
    <reaction evidence="9">
        <text>Fe-coproporphyrin III + H2O2 + H(+) = harderoheme III + CO2 + 2 H2O</text>
        <dbReference type="Rhea" id="RHEA:57940"/>
        <dbReference type="ChEBI" id="CHEBI:15377"/>
        <dbReference type="ChEBI" id="CHEBI:15378"/>
        <dbReference type="ChEBI" id="CHEBI:16240"/>
        <dbReference type="ChEBI" id="CHEBI:16526"/>
        <dbReference type="ChEBI" id="CHEBI:68438"/>
        <dbReference type="ChEBI" id="CHEBI:142463"/>
    </reaction>
</comment>
<dbReference type="HAMAP" id="MF_02244">
    <property type="entry name" value="Coproheme_decarbox_2"/>
    <property type="match status" value="1"/>
</dbReference>
<keyword evidence="2 9" id="KW-0349">Heme</keyword>
<organism evidence="10 11">
    <name type="scientific">Agromyces marinus</name>
    <dbReference type="NCBI Taxonomy" id="1389020"/>
    <lineage>
        <taxon>Bacteria</taxon>
        <taxon>Bacillati</taxon>
        <taxon>Actinomycetota</taxon>
        <taxon>Actinomycetes</taxon>
        <taxon>Micrococcales</taxon>
        <taxon>Microbacteriaceae</taxon>
        <taxon>Agromyces</taxon>
    </lineage>
</organism>
<comment type="pathway">
    <text evidence="9">Porphyrin-containing compound metabolism; protoheme biosynthesis.</text>
</comment>
<feature type="active site" evidence="9">
    <location>
        <position position="326"/>
    </location>
</feature>
<dbReference type="PANTHER" id="PTHR36843">
    <property type="entry name" value="HEME-DEPENDENT PEROXIDASE YWFI-RELATED"/>
    <property type="match status" value="1"/>
</dbReference>
<dbReference type="NCBIfam" id="NF042928">
    <property type="entry name" value="HemQ_actino"/>
    <property type="match status" value="1"/>
</dbReference>
<dbReference type="SUPFAM" id="SSF54909">
    <property type="entry name" value="Dimeric alpha+beta barrel"/>
    <property type="match status" value="1"/>
</dbReference>
<evidence type="ECO:0000256" key="8">
    <source>
        <dbReference type="ARBA" id="ARBA00050019"/>
    </source>
</evidence>
<keyword evidence="4 9" id="KW-0408">Iron</keyword>
<evidence type="ECO:0000256" key="1">
    <source>
        <dbReference type="ARBA" id="ARBA00014413"/>
    </source>
</evidence>
<gene>
    <name evidence="9" type="primary">chdC</name>
    <name evidence="10" type="ORF">GCM10025870_16740</name>
</gene>
<evidence type="ECO:0000256" key="5">
    <source>
        <dbReference type="ARBA" id="ARBA00029882"/>
    </source>
</evidence>
<dbReference type="Gene3D" id="3.30.300.20">
    <property type="match status" value="1"/>
</dbReference>
<dbReference type="InterPro" id="IPR010644">
    <property type="entry name" value="ChdC/CLD"/>
</dbReference>
<dbReference type="InterPro" id="IPR011008">
    <property type="entry name" value="Dimeric_a/b-barrel"/>
</dbReference>
<sequence length="424" mass="46308">MDQTELRALQAPLKERYRTDPDAAIAPVAARATFAEPGITATVEGWDGPVRAGLHPTTGGDGADACSGDLLLQALAACAGVTLRSVATAMGVDIRSAEVRAEGVFDARGTLGMSRDVPVGLLDVVVTAVVDTDADDATLARLASGTERFCVVGRSLAEAPEFVVERVFDLSGCGWRIEAMSTPAADGAADTRPTETDSTPAPEGYTLFAVFRRDPERPDDLDGRDVPRFVGELDGVINVVEDEGVVVRGIYDVSGLRADADVMVWLHGPTAEGLQWALRELRRARLFRALLPTWNAMGVHRDAEFNKAHVPGFLRGIEPKQWLTIYPFVRSYEWYLLEPEERGRMLAEHGRKGAAFRGVVANTVSAFALGDYEWLLPMEADELTDLVDMMRDLRATDARRHVRDELPFYTGRRITTAELVEVLQ</sequence>
<dbReference type="InterPro" id="IPR003718">
    <property type="entry name" value="OsmC/Ohr_fam"/>
</dbReference>